<protein>
    <recommendedName>
        <fullName evidence="3">Retrotransposon gag protein</fullName>
    </recommendedName>
</protein>
<organism evidence="1 2">
    <name type="scientific">Cucumis melo var. makuwa</name>
    <name type="common">Oriental melon</name>
    <dbReference type="NCBI Taxonomy" id="1194695"/>
    <lineage>
        <taxon>Eukaryota</taxon>
        <taxon>Viridiplantae</taxon>
        <taxon>Streptophyta</taxon>
        <taxon>Embryophyta</taxon>
        <taxon>Tracheophyta</taxon>
        <taxon>Spermatophyta</taxon>
        <taxon>Magnoliopsida</taxon>
        <taxon>eudicotyledons</taxon>
        <taxon>Gunneridae</taxon>
        <taxon>Pentapetalae</taxon>
        <taxon>rosids</taxon>
        <taxon>fabids</taxon>
        <taxon>Cucurbitales</taxon>
        <taxon>Cucurbitaceae</taxon>
        <taxon>Benincaseae</taxon>
        <taxon>Cucumis</taxon>
    </lineage>
</organism>
<evidence type="ECO:0000313" key="2">
    <source>
        <dbReference type="Proteomes" id="UP000321947"/>
    </source>
</evidence>
<dbReference type="EMBL" id="SSTD01004111">
    <property type="protein sequence ID" value="TYK23964.1"/>
    <property type="molecule type" value="Genomic_DNA"/>
</dbReference>
<name>A0A5D3DK56_CUCMM</name>
<accession>A0A5D3DK56</accession>
<evidence type="ECO:0008006" key="3">
    <source>
        <dbReference type="Google" id="ProtNLM"/>
    </source>
</evidence>
<dbReference type="AlphaFoldDB" id="A0A5D3DK56"/>
<evidence type="ECO:0000313" key="1">
    <source>
        <dbReference type="EMBL" id="TYK23964.1"/>
    </source>
</evidence>
<sequence>MGEKAPEKTLRELYEPDVHQRPIGEVSKVVTCGVYGLLGHHNDQCPKLKEVNAMGGYRSNDSQSNTYNSYWRDHPNLRWGPQELNLPTLLLPHHHHKRLLIQMPKKKRLSQPRKELKNDEELLQVFKKVEVNLPLLMVIKSIPRYKGRE</sequence>
<comment type="caution">
    <text evidence="1">The sequence shown here is derived from an EMBL/GenBank/DDBJ whole genome shotgun (WGS) entry which is preliminary data.</text>
</comment>
<proteinExistence type="predicted"/>
<reference evidence="1 2" key="1">
    <citation type="submission" date="2019-08" db="EMBL/GenBank/DDBJ databases">
        <title>Draft genome sequences of two oriental melons (Cucumis melo L. var makuwa).</title>
        <authorList>
            <person name="Kwon S.-Y."/>
        </authorList>
    </citation>
    <scope>NUCLEOTIDE SEQUENCE [LARGE SCALE GENOMIC DNA]</scope>
    <source>
        <strain evidence="2">cv. Chang Bougi</strain>
        <tissue evidence="1">Leaf</tissue>
    </source>
</reference>
<gene>
    <name evidence="1" type="ORF">E5676_scaffold250G00240</name>
</gene>
<dbReference type="Proteomes" id="UP000321947">
    <property type="component" value="Unassembled WGS sequence"/>
</dbReference>